<dbReference type="AlphaFoldDB" id="A0A5E4PS66"/>
<dbReference type="Pfam" id="PF25779">
    <property type="entry name" value="Tubulin-bind_CPAP"/>
    <property type="match status" value="1"/>
</dbReference>
<feature type="domain" description="CENPJ tubulin-binding region" evidence="5">
    <location>
        <begin position="160"/>
        <end position="204"/>
    </location>
</feature>
<dbReference type="Proteomes" id="UP000324832">
    <property type="component" value="Unassembled WGS sequence"/>
</dbReference>
<organism evidence="6 7">
    <name type="scientific">Leptidea sinapis</name>
    <dbReference type="NCBI Taxonomy" id="189913"/>
    <lineage>
        <taxon>Eukaryota</taxon>
        <taxon>Metazoa</taxon>
        <taxon>Ecdysozoa</taxon>
        <taxon>Arthropoda</taxon>
        <taxon>Hexapoda</taxon>
        <taxon>Insecta</taxon>
        <taxon>Pterygota</taxon>
        <taxon>Neoptera</taxon>
        <taxon>Endopterygota</taxon>
        <taxon>Lepidoptera</taxon>
        <taxon>Glossata</taxon>
        <taxon>Ditrysia</taxon>
        <taxon>Papilionoidea</taxon>
        <taxon>Pieridae</taxon>
        <taxon>Dismorphiinae</taxon>
        <taxon>Leptidea</taxon>
    </lineage>
</organism>
<evidence type="ECO:0000313" key="7">
    <source>
        <dbReference type="Proteomes" id="UP000324832"/>
    </source>
</evidence>
<dbReference type="Gene3D" id="2.60.450.20">
    <property type="match status" value="1"/>
</dbReference>
<feature type="region of interest" description="Disordered" evidence="3">
    <location>
        <begin position="293"/>
        <end position="315"/>
    </location>
</feature>
<feature type="region of interest" description="Disordered" evidence="3">
    <location>
        <begin position="874"/>
        <end position="939"/>
    </location>
</feature>
<protein>
    <recommendedName>
        <fullName evidence="8">Centromere protein J C-terminal domain-containing protein</fullName>
    </recommendedName>
</protein>
<accession>A0A5E4PS66</accession>
<name>A0A5E4PS66_9NEOP</name>
<feature type="compositionally biased region" description="Polar residues" evidence="3">
    <location>
        <begin position="306"/>
        <end position="315"/>
    </location>
</feature>
<dbReference type="Pfam" id="PF07202">
    <property type="entry name" value="Tcp10_C"/>
    <property type="match status" value="2"/>
</dbReference>
<dbReference type="GO" id="GO:0060271">
    <property type="term" value="P:cilium assembly"/>
    <property type="evidence" value="ECO:0007669"/>
    <property type="project" value="TreeGrafter"/>
</dbReference>
<feature type="compositionally biased region" description="Polar residues" evidence="3">
    <location>
        <begin position="875"/>
        <end position="939"/>
    </location>
</feature>
<dbReference type="EMBL" id="FZQP02000393">
    <property type="protein sequence ID" value="VVC88789.1"/>
    <property type="molecule type" value="Genomic_DNA"/>
</dbReference>
<feature type="domain" description="Centromere protein J C-terminal" evidence="4">
    <location>
        <begin position="1010"/>
        <end position="1040"/>
    </location>
</feature>
<dbReference type="GO" id="GO:0061511">
    <property type="term" value="P:centriole elongation"/>
    <property type="evidence" value="ECO:0007669"/>
    <property type="project" value="TreeGrafter"/>
</dbReference>
<evidence type="ECO:0008006" key="8">
    <source>
        <dbReference type="Google" id="ProtNLM"/>
    </source>
</evidence>
<reference evidence="6 7" key="1">
    <citation type="submission" date="2017-07" db="EMBL/GenBank/DDBJ databases">
        <authorList>
            <person name="Talla V."/>
            <person name="Backstrom N."/>
        </authorList>
    </citation>
    <scope>NUCLEOTIDE SEQUENCE [LARGE SCALE GENOMIC DNA]</scope>
</reference>
<dbReference type="InterPro" id="IPR009852">
    <property type="entry name" value="CENPJ_C_dom"/>
</dbReference>
<dbReference type="PANTHER" id="PTHR10331:SF6">
    <property type="entry name" value="SPINDLE ASSEMBLY ABNORMAL 4"/>
    <property type="match status" value="1"/>
</dbReference>
<evidence type="ECO:0000256" key="1">
    <source>
        <dbReference type="ARBA" id="ARBA00005627"/>
    </source>
</evidence>
<gene>
    <name evidence="6" type="ORF">LSINAPIS_LOCUS2067</name>
</gene>
<keyword evidence="2" id="KW-0175">Coiled coil</keyword>
<feature type="coiled-coil region" evidence="2">
    <location>
        <begin position="538"/>
        <end position="697"/>
    </location>
</feature>
<feature type="compositionally biased region" description="Low complexity" evidence="3">
    <location>
        <begin position="837"/>
        <end position="846"/>
    </location>
</feature>
<evidence type="ECO:0000313" key="6">
    <source>
        <dbReference type="EMBL" id="VVC88789.1"/>
    </source>
</evidence>
<evidence type="ECO:0000259" key="5">
    <source>
        <dbReference type="Pfam" id="PF25779"/>
    </source>
</evidence>
<dbReference type="InterPro" id="IPR047002">
    <property type="entry name" value="Tcp10_C_sf"/>
</dbReference>
<evidence type="ECO:0000256" key="2">
    <source>
        <dbReference type="SAM" id="Coils"/>
    </source>
</evidence>
<feature type="compositionally biased region" description="Polar residues" evidence="3">
    <location>
        <begin position="803"/>
        <end position="819"/>
    </location>
</feature>
<dbReference type="GO" id="GO:0005814">
    <property type="term" value="C:centriole"/>
    <property type="evidence" value="ECO:0007669"/>
    <property type="project" value="TreeGrafter"/>
</dbReference>
<dbReference type="InterPro" id="IPR058029">
    <property type="entry name" value="Tubulin-bd_CENPJ"/>
</dbReference>
<sequence>MDSSYSDSDISLSPSQVLERLELLRQLQIFQRGKLQKYSSNQTTPENSSNVTELVSHFENSTSYQSFRSLLQSPCGTSQNGSTSNTIEKLNKQSPKHIMEGVELLNLSLKSESLNHSPRSHHSFDTQQYKIREESKIINRNNFKTHKKHILVEEMPILSPKKSFEELMVEKLNNENTLPVQKTEKKSNHNKKPFLKRGEGMSRFGISRNVLVIQNTKSLPWRKKSITPNTAKQHSLQQLQRDKNEIKNIGEQVTKLACDKIKNLNLIETESIDATSKDLFVDTSKIKQTIPSKKEISNDRSPKYNKLTTNDSKNKSILKSPPIKVSGKTWASVLTKEQDDFLRQLKQSDYYKNFASPTKSIESEYSVCGEISKSTDEREIIEQKIFELIENKVGHESFNMENSFISNFLRKRNLEGSGESTPLVMQRCLSNNPALMHISPNLNQEHTNSHRDIEYSRASDYSDCNESCCATESSCSCSTITQKSVSKESSILKDKQRGKSMNTKNKENIACQKESVVKPDSVKDSDNDTVNENMVEMNAKLIATSELLKERLHELEDEIETFRKENANLNKMREEVDIERQKFYEEKAAFEQKYNEDKVLSEYYLAEEKEKLAKQRQLYERYVRDMRGKLSKREKDEVSNLKKEIIDMKEEIKIKDAKSTSTIARLRNQIKLIEKDKKALEGEVEKLKKENRRIQHSNDMTRRLTNLKYLEQINKKLSDMTLRDTQSNLELDSNIKYKAFEIEKQSLVSRNKALKPRTRAKSVPNLNVTSKYAKYFSQKDSMSDKDKYPLSTSYVTTAADPCDNNNSVVENNDGSSSKYNSDDENYLERIYNERFKSNSPPSNKSSETNLSYSSDKNNFCDKKDTNDFFIEKSHSVSTSRGSLTPSDRLSNISKSKNQRKTVTNIENGDDNNVQNSYGVNRNKSPVSILSNRSSGSQKPITVINNEDTRLIPSPEPTISKTSLNPTEYIKADGTRELRFPNGNVKTISSDGQYSKFMYYNGDIKENFFKDGRVKYFYADGQIEKRYKDGSSEIRLPNGSIRYFDPKNEHVREEWRFPDGTALTISANGEQRIVFPNGQIEFHTKDHKH</sequence>
<proteinExistence type="inferred from homology"/>
<dbReference type="InterPro" id="IPR026581">
    <property type="entry name" value="TCP10L/CENPJ"/>
</dbReference>
<feature type="region of interest" description="Disordered" evidence="3">
    <location>
        <begin position="796"/>
        <end position="854"/>
    </location>
</feature>
<evidence type="ECO:0000256" key="3">
    <source>
        <dbReference type="SAM" id="MobiDB-lite"/>
    </source>
</evidence>
<keyword evidence="7" id="KW-1185">Reference proteome</keyword>
<evidence type="ECO:0000259" key="4">
    <source>
        <dbReference type="Pfam" id="PF07202"/>
    </source>
</evidence>
<feature type="domain" description="Centromere protein J C-terminal" evidence="4">
    <location>
        <begin position="1050"/>
        <end position="1082"/>
    </location>
</feature>
<dbReference type="PANTHER" id="PTHR10331">
    <property type="entry name" value="T COMPLEX PROTEIN 10"/>
    <property type="match status" value="1"/>
</dbReference>
<dbReference type="GO" id="GO:0005813">
    <property type="term" value="C:centrosome"/>
    <property type="evidence" value="ECO:0007669"/>
    <property type="project" value="TreeGrafter"/>
</dbReference>
<comment type="similarity">
    <text evidence="1">Belongs to the TCP10 family.</text>
</comment>
<feature type="compositionally biased region" description="Basic and acidic residues" evidence="3">
    <location>
        <begin position="826"/>
        <end position="836"/>
    </location>
</feature>
<dbReference type="GO" id="GO:0015631">
    <property type="term" value="F:tubulin binding"/>
    <property type="evidence" value="ECO:0007669"/>
    <property type="project" value="TreeGrafter"/>
</dbReference>
<feature type="compositionally biased region" description="Basic and acidic residues" evidence="3">
    <location>
        <begin position="293"/>
        <end position="302"/>
    </location>
</feature>